<evidence type="ECO:0000259" key="1">
    <source>
        <dbReference type="Pfam" id="PF14470"/>
    </source>
</evidence>
<accession>A0AAU8M195</accession>
<proteinExistence type="predicted"/>
<name>A0AAU8M195_9BACT</name>
<organism evidence="2">
    <name type="scientific">Candidatus Electrothrix aestuarii</name>
    <dbReference type="NCBI Taxonomy" id="3062594"/>
    <lineage>
        <taxon>Bacteria</taxon>
        <taxon>Pseudomonadati</taxon>
        <taxon>Thermodesulfobacteriota</taxon>
        <taxon>Desulfobulbia</taxon>
        <taxon>Desulfobulbales</taxon>
        <taxon>Desulfobulbaceae</taxon>
        <taxon>Candidatus Electrothrix</taxon>
    </lineage>
</organism>
<dbReference type="EMBL" id="CP159373">
    <property type="protein sequence ID" value="XCN75219.1"/>
    <property type="molecule type" value="Genomic_DNA"/>
</dbReference>
<feature type="domain" description="YokE-like PH" evidence="1">
    <location>
        <begin position="48"/>
        <end position="108"/>
    </location>
</feature>
<dbReference type="Pfam" id="PF14470">
    <property type="entry name" value="bPH_3"/>
    <property type="match status" value="1"/>
</dbReference>
<dbReference type="InterPro" id="IPR039519">
    <property type="entry name" value="YokE-like_PH"/>
</dbReference>
<dbReference type="KEGG" id="eaj:Q3M24_10960"/>
<sequence length="167" mass="19605">MKVADTDSKLGRKLETWVVREKKEEAIPKLKRKLENWLTEEERKEQFYVVEEKKRLSRKVLMATNKRLVLFDNNIFGMLKDSSDKIWTQFISVHLTEGVLTSSLELNFFRYYDAPNHKDSVNWVLSALDKEKARECYTYLKGKEMSLIELRRKLAPVASVASAAMKK</sequence>
<dbReference type="AlphaFoldDB" id="A0AAU8M195"/>
<reference evidence="2" key="1">
    <citation type="journal article" date="2024" name="Syst. Appl. Microbiol.">
        <title>First single-strain enrichments of Electrothrix cable bacteria, description of E. aestuarii sp. nov. and E. rattekaaiensis sp. nov., and proposal of a cable bacteria taxonomy following the rules of the SeqCode.</title>
        <authorList>
            <person name="Plum-Jensen L.E."/>
            <person name="Schramm A."/>
            <person name="Marshall I.P.G."/>
        </authorList>
    </citation>
    <scope>NUCLEOTIDE SEQUENCE</scope>
    <source>
        <strain evidence="2">Rat1</strain>
    </source>
</reference>
<protein>
    <recommendedName>
        <fullName evidence="1">YokE-like PH domain-containing protein</fullName>
    </recommendedName>
</protein>
<evidence type="ECO:0000313" key="2">
    <source>
        <dbReference type="EMBL" id="XCN75219.1"/>
    </source>
</evidence>
<gene>
    <name evidence="2" type="ORF">Q3M24_10960</name>
</gene>
<reference evidence="2" key="2">
    <citation type="submission" date="2024-06" db="EMBL/GenBank/DDBJ databases">
        <authorList>
            <person name="Plum-Jensen L.E."/>
            <person name="Schramm A."/>
            <person name="Marshall I.P.G."/>
        </authorList>
    </citation>
    <scope>NUCLEOTIDE SEQUENCE</scope>
    <source>
        <strain evidence="2">Rat1</strain>
    </source>
</reference>